<evidence type="ECO:0000259" key="6">
    <source>
        <dbReference type="Pfam" id="PF02608"/>
    </source>
</evidence>
<keyword evidence="4" id="KW-0472">Membrane</keyword>
<dbReference type="EMBL" id="QEKV01000007">
    <property type="protein sequence ID" value="PVY94007.1"/>
    <property type="molecule type" value="Genomic_DNA"/>
</dbReference>
<dbReference type="GO" id="GO:0005886">
    <property type="term" value="C:plasma membrane"/>
    <property type="evidence" value="ECO:0007669"/>
    <property type="project" value="UniProtKB-SubCell"/>
</dbReference>
<dbReference type="RefSeq" id="WP_116480298.1">
    <property type="nucleotide sequence ID" value="NZ_QEKV01000007.1"/>
</dbReference>
<gene>
    <name evidence="7" type="ORF">C7381_1073</name>
</gene>
<evidence type="ECO:0000256" key="5">
    <source>
        <dbReference type="ARBA" id="ARBA00023288"/>
    </source>
</evidence>
<evidence type="ECO:0000313" key="8">
    <source>
        <dbReference type="Proteomes" id="UP000245793"/>
    </source>
</evidence>
<organism evidence="7 8">
    <name type="scientific">Ezakiella coagulans</name>
    <dbReference type="NCBI Taxonomy" id="46507"/>
    <lineage>
        <taxon>Bacteria</taxon>
        <taxon>Bacillati</taxon>
        <taxon>Bacillota</taxon>
        <taxon>Tissierellia</taxon>
        <taxon>Ezakiella</taxon>
    </lineage>
</organism>
<comment type="caution">
    <text evidence="7">The sequence shown here is derived from an EMBL/GenBank/DDBJ whole genome shotgun (WGS) entry which is preliminary data.</text>
</comment>
<keyword evidence="3" id="KW-0732">Signal</keyword>
<comment type="subcellular location">
    <subcellularLocation>
        <location evidence="1">Cell membrane</location>
    </subcellularLocation>
</comment>
<dbReference type="Proteomes" id="UP000245793">
    <property type="component" value="Unassembled WGS sequence"/>
</dbReference>
<dbReference type="AlphaFoldDB" id="A0A2U1E215"/>
<evidence type="ECO:0000313" key="7">
    <source>
        <dbReference type="EMBL" id="PVY94007.1"/>
    </source>
</evidence>
<evidence type="ECO:0000256" key="1">
    <source>
        <dbReference type="ARBA" id="ARBA00004236"/>
    </source>
</evidence>
<dbReference type="PANTHER" id="PTHR34296">
    <property type="entry name" value="TRANSCRIPTIONAL ACTIVATOR PROTEIN MED"/>
    <property type="match status" value="1"/>
</dbReference>
<keyword evidence="2" id="KW-1003">Cell membrane</keyword>
<evidence type="ECO:0000256" key="2">
    <source>
        <dbReference type="ARBA" id="ARBA00022475"/>
    </source>
</evidence>
<dbReference type="PANTHER" id="PTHR34296:SF2">
    <property type="entry name" value="ABC TRANSPORTER GUANOSINE-BINDING PROTEIN NUPN"/>
    <property type="match status" value="1"/>
</dbReference>
<dbReference type="PROSITE" id="PS51257">
    <property type="entry name" value="PROKAR_LIPOPROTEIN"/>
    <property type="match status" value="1"/>
</dbReference>
<dbReference type="Pfam" id="PF02608">
    <property type="entry name" value="Bmp"/>
    <property type="match status" value="1"/>
</dbReference>
<dbReference type="Gene3D" id="3.40.50.2300">
    <property type="match status" value="2"/>
</dbReference>
<sequence>MNRNRIIILILIALFIFGCKKPQEVKEPENVTPIKVGVLDHGYYSDKSFVDKVVSSLNNNFNIDAKKLTIDETQHFNLEDSELVFGIGTVMNEFFPAICDKYPEKNFVLIDSVLKEKRENLKEIAIKREDAAFLAGIIASKISDNRKVLFVGGEKIPLVESVEYGFKNGVNYLETESPIDFNVDYLSSFHDVDAMSELLNSFKNGGADVVFSVSGDADIKDDDASYKLIKFDDYLANGSLRPDISITVDYGRVIKKFMESGEPNFSEYSLEDDVVFVDVKNYLDEEGLKTVDEIKNDIISGKILVPYDSESYKLYINKNLK</sequence>
<protein>
    <submittedName>
        <fullName evidence="7">Nucleoside-binding protein</fullName>
    </submittedName>
</protein>
<proteinExistence type="predicted"/>
<evidence type="ECO:0000256" key="3">
    <source>
        <dbReference type="ARBA" id="ARBA00022729"/>
    </source>
</evidence>
<keyword evidence="8" id="KW-1185">Reference proteome</keyword>
<reference evidence="7 8" key="1">
    <citation type="submission" date="2018-04" db="EMBL/GenBank/DDBJ databases">
        <title>Genomic Encyclopedia of Type Strains, Phase IV (KMG-IV): sequencing the most valuable type-strain genomes for metagenomic binning, comparative biology and taxonomic classification.</title>
        <authorList>
            <person name="Goeker M."/>
        </authorList>
    </citation>
    <scope>NUCLEOTIDE SEQUENCE [LARGE SCALE GENOMIC DNA]</scope>
    <source>
        <strain evidence="7 8">DSM 20705</strain>
    </source>
</reference>
<evidence type="ECO:0000256" key="4">
    <source>
        <dbReference type="ARBA" id="ARBA00023136"/>
    </source>
</evidence>
<dbReference type="InterPro" id="IPR050957">
    <property type="entry name" value="BMP_lipoprotein"/>
</dbReference>
<dbReference type="InterPro" id="IPR003760">
    <property type="entry name" value="PnrA-like"/>
</dbReference>
<feature type="domain" description="ABC transporter substrate-binding protein PnrA-like" evidence="6">
    <location>
        <begin position="35"/>
        <end position="308"/>
    </location>
</feature>
<name>A0A2U1E215_9FIRM</name>
<accession>A0A2U1E215</accession>
<keyword evidence="5" id="KW-0449">Lipoprotein</keyword>